<reference evidence="1 2" key="1">
    <citation type="submission" date="2018-11" db="EMBL/GenBank/DDBJ databases">
        <authorList>
            <consortium name="Pathogen Informatics"/>
        </authorList>
    </citation>
    <scope>NUCLEOTIDE SEQUENCE [LARGE SCALE GENOMIC DNA]</scope>
    <source>
        <strain>Denwood</strain>
        <strain evidence="2">Zambia</strain>
    </source>
</reference>
<accession>A0A183Q6G5</accession>
<evidence type="ECO:0000313" key="1">
    <source>
        <dbReference type="EMBL" id="VDP86698.1"/>
    </source>
</evidence>
<feature type="non-terminal residue" evidence="1">
    <location>
        <position position="1"/>
    </location>
</feature>
<keyword evidence="2" id="KW-1185">Reference proteome</keyword>
<dbReference type="Proteomes" id="UP000269396">
    <property type="component" value="Unassembled WGS sequence"/>
</dbReference>
<dbReference type="EMBL" id="UZAL01050279">
    <property type="protein sequence ID" value="VDP86698.1"/>
    <property type="molecule type" value="Genomic_DNA"/>
</dbReference>
<protein>
    <submittedName>
        <fullName evidence="1">Uncharacterized protein</fullName>
    </submittedName>
</protein>
<organism evidence="1 2">
    <name type="scientific">Schistosoma mattheei</name>
    <dbReference type="NCBI Taxonomy" id="31246"/>
    <lineage>
        <taxon>Eukaryota</taxon>
        <taxon>Metazoa</taxon>
        <taxon>Spiralia</taxon>
        <taxon>Lophotrochozoa</taxon>
        <taxon>Platyhelminthes</taxon>
        <taxon>Trematoda</taxon>
        <taxon>Digenea</taxon>
        <taxon>Strigeidida</taxon>
        <taxon>Schistosomatoidea</taxon>
        <taxon>Schistosomatidae</taxon>
        <taxon>Schistosoma</taxon>
    </lineage>
</organism>
<proteinExistence type="predicted"/>
<gene>
    <name evidence="1" type="ORF">SMTD_LOCUS22201</name>
</gene>
<sequence length="140" mass="15498">RSTKQHTKESVIYGWEFSRLDGTPIDTTSLIGIGDSRLEVNENQLILQGLKQTTSILGRCRVIVPSEESLDEDTQLSRSEEVFYSPHFRFDIIDSDGTGLATTKDSDIFIKVDGLDENGALSADKGESVELNCIAMSKRV</sequence>
<name>A0A183Q6G5_9TREM</name>
<dbReference type="AlphaFoldDB" id="A0A183Q6G5"/>
<evidence type="ECO:0000313" key="2">
    <source>
        <dbReference type="Proteomes" id="UP000269396"/>
    </source>
</evidence>